<dbReference type="Proteomes" id="UP000765509">
    <property type="component" value="Unassembled WGS sequence"/>
</dbReference>
<name>A0A9Q3CX06_9BASI</name>
<evidence type="ECO:0000313" key="3">
    <source>
        <dbReference type="Proteomes" id="UP000765509"/>
    </source>
</evidence>
<organism evidence="2 3">
    <name type="scientific">Austropuccinia psidii MF-1</name>
    <dbReference type="NCBI Taxonomy" id="1389203"/>
    <lineage>
        <taxon>Eukaryota</taxon>
        <taxon>Fungi</taxon>
        <taxon>Dikarya</taxon>
        <taxon>Basidiomycota</taxon>
        <taxon>Pucciniomycotina</taxon>
        <taxon>Pucciniomycetes</taxon>
        <taxon>Pucciniales</taxon>
        <taxon>Sphaerophragmiaceae</taxon>
        <taxon>Austropuccinia</taxon>
    </lineage>
</organism>
<comment type="caution">
    <text evidence="2">The sequence shown here is derived from an EMBL/GenBank/DDBJ whole genome shotgun (WGS) entry which is preliminary data.</text>
</comment>
<keyword evidence="3" id="KW-1185">Reference proteome</keyword>
<protein>
    <submittedName>
        <fullName evidence="2">Uncharacterized protein</fullName>
    </submittedName>
</protein>
<proteinExistence type="predicted"/>
<dbReference type="AlphaFoldDB" id="A0A9Q3CX06"/>
<dbReference type="EMBL" id="AVOT02010953">
    <property type="protein sequence ID" value="MBW0491190.1"/>
    <property type="molecule type" value="Genomic_DNA"/>
</dbReference>
<sequence length="106" mass="11620">MAFWGHLGTLQSIGPLGPFWLNSNEAKRGQGGDLPAPKARWTHLSQVWPPISTIPKMAKRTPGPKFASGNHQRQPAQFQKDFPSIQGKTTPSPLYSVPKDLGVVHI</sequence>
<evidence type="ECO:0000313" key="2">
    <source>
        <dbReference type="EMBL" id="MBW0491190.1"/>
    </source>
</evidence>
<reference evidence="2" key="1">
    <citation type="submission" date="2021-03" db="EMBL/GenBank/DDBJ databases">
        <title>Draft genome sequence of rust myrtle Austropuccinia psidii MF-1, a brazilian biotype.</title>
        <authorList>
            <person name="Quecine M.C."/>
            <person name="Pachon D.M.R."/>
            <person name="Bonatelli M.L."/>
            <person name="Correr F.H."/>
            <person name="Franceschini L.M."/>
            <person name="Leite T.F."/>
            <person name="Margarido G.R.A."/>
            <person name="Almeida C.A."/>
            <person name="Ferrarezi J.A."/>
            <person name="Labate C.A."/>
        </authorList>
    </citation>
    <scope>NUCLEOTIDE SEQUENCE</scope>
    <source>
        <strain evidence="2">MF-1</strain>
    </source>
</reference>
<accession>A0A9Q3CX06</accession>
<feature type="region of interest" description="Disordered" evidence="1">
    <location>
        <begin position="52"/>
        <end position="93"/>
    </location>
</feature>
<evidence type="ECO:0000256" key="1">
    <source>
        <dbReference type="SAM" id="MobiDB-lite"/>
    </source>
</evidence>
<gene>
    <name evidence="2" type="ORF">O181_030905</name>
</gene>